<dbReference type="Proteomes" id="UP000178646">
    <property type="component" value="Unassembled WGS sequence"/>
</dbReference>
<name>A0A1G2PV23_9BACT</name>
<dbReference type="Pfam" id="PF08241">
    <property type="entry name" value="Methyltransf_11"/>
    <property type="match status" value="1"/>
</dbReference>
<dbReference type="InterPro" id="IPR013216">
    <property type="entry name" value="Methyltransf_11"/>
</dbReference>
<evidence type="ECO:0000259" key="1">
    <source>
        <dbReference type="Pfam" id="PF08241"/>
    </source>
</evidence>
<comment type="caution">
    <text evidence="2">The sequence shown here is derived from an EMBL/GenBank/DDBJ whole genome shotgun (WGS) entry which is preliminary data.</text>
</comment>
<dbReference type="GO" id="GO:0008757">
    <property type="term" value="F:S-adenosylmethionine-dependent methyltransferase activity"/>
    <property type="evidence" value="ECO:0007669"/>
    <property type="project" value="InterPro"/>
</dbReference>
<dbReference type="SUPFAM" id="SSF53335">
    <property type="entry name" value="S-adenosyl-L-methionine-dependent methyltransferases"/>
    <property type="match status" value="1"/>
</dbReference>
<feature type="domain" description="Methyltransferase type 11" evidence="1">
    <location>
        <begin position="30"/>
        <end position="84"/>
    </location>
</feature>
<dbReference type="InterPro" id="IPR029063">
    <property type="entry name" value="SAM-dependent_MTases_sf"/>
</dbReference>
<sequence length="193" mass="22641">MKDINCKKLHLGCGEIKKEGYVNVDWKDSTNPDVVYDLNKLPYSFGSNTFEVIEAIHVLEHLDKPFEVMRELHRILKPEGKLLIKVPHFSRGFSHAEHTHGFDVTFPLYFNSGFNKSSFIGFEFKNKVMRLRWMAFFHLMPHLGYGKSTIFIFRIINKIISFFANLSPGFCSRIWCFWVGGFEEIEFNFVCKK</sequence>
<dbReference type="EMBL" id="MHSU01000003">
    <property type="protein sequence ID" value="OHA51481.1"/>
    <property type="molecule type" value="Genomic_DNA"/>
</dbReference>
<gene>
    <name evidence="2" type="ORF">A2W59_01270</name>
</gene>
<accession>A0A1G2PV23</accession>
<proteinExistence type="predicted"/>
<reference evidence="2 3" key="1">
    <citation type="journal article" date="2016" name="Nat. Commun.">
        <title>Thousands of microbial genomes shed light on interconnected biogeochemical processes in an aquifer system.</title>
        <authorList>
            <person name="Anantharaman K."/>
            <person name="Brown C.T."/>
            <person name="Hug L.A."/>
            <person name="Sharon I."/>
            <person name="Castelle C.J."/>
            <person name="Probst A.J."/>
            <person name="Thomas B.C."/>
            <person name="Singh A."/>
            <person name="Wilkins M.J."/>
            <person name="Karaoz U."/>
            <person name="Brodie E.L."/>
            <person name="Williams K.H."/>
            <person name="Hubbard S.S."/>
            <person name="Banfield J.F."/>
        </authorList>
    </citation>
    <scope>NUCLEOTIDE SEQUENCE [LARGE SCALE GENOMIC DNA]</scope>
</reference>
<evidence type="ECO:0000313" key="2">
    <source>
        <dbReference type="EMBL" id="OHA51481.1"/>
    </source>
</evidence>
<evidence type="ECO:0000313" key="3">
    <source>
        <dbReference type="Proteomes" id="UP000178646"/>
    </source>
</evidence>
<protein>
    <recommendedName>
        <fullName evidence="1">Methyltransferase type 11 domain-containing protein</fullName>
    </recommendedName>
</protein>
<organism evidence="2 3">
    <name type="scientific">Candidatus Terrybacteria bacterium RIFCSPHIGHO2_02_41_19</name>
    <dbReference type="NCBI Taxonomy" id="1802364"/>
    <lineage>
        <taxon>Bacteria</taxon>
        <taxon>Candidatus Terryibacteriota</taxon>
    </lineage>
</organism>
<dbReference type="AlphaFoldDB" id="A0A1G2PV23"/>
<dbReference type="Gene3D" id="3.40.50.150">
    <property type="entry name" value="Vaccinia Virus protein VP39"/>
    <property type="match status" value="1"/>
</dbReference>